<sequence>GDPTRIALVKKAVTSVCADVIEYHPTIKNWHIESYGKTKEFHNPKAHLRCGPGSRSESSQKGAVSQSNSSQSLSVVGLRAIGRSLRGSV</sequence>
<keyword evidence="3" id="KW-1185">Reference proteome</keyword>
<comment type="caution">
    <text evidence="2">The sequence shown here is derived from an EMBL/GenBank/DDBJ whole genome shotgun (WGS) entry which is preliminary data.</text>
</comment>
<feature type="region of interest" description="Disordered" evidence="1">
    <location>
        <begin position="43"/>
        <end position="73"/>
    </location>
</feature>
<dbReference type="EMBL" id="CAUOFW020002369">
    <property type="protein sequence ID" value="CAK9153238.1"/>
    <property type="molecule type" value="Genomic_DNA"/>
</dbReference>
<evidence type="ECO:0000256" key="1">
    <source>
        <dbReference type="SAM" id="MobiDB-lite"/>
    </source>
</evidence>
<protein>
    <submittedName>
        <fullName evidence="2">Uncharacterized protein</fullName>
    </submittedName>
</protein>
<dbReference type="Proteomes" id="UP001642360">
    <property type="component" value="Unassembled WGS sequence"/>
</dbReference>
<evidence type="ECO:0000313" key="2">
    <source>
        <dbReference type="EMBL" id="CAK9153238.1"/>
    </source>
</evidence>
<evidence type="ECO:0000313" key="3">
    <source>
        <dbReference type="Proteomes" id="UP001642360"/>
    </source>
</evidence>
<name>A0ABC8SDY5_9AQUA</name>
<organism evidence="2 3">
    <name type="scientific">Ilex paraguariensis</name>
    <name type="common">yerba mate</name>
    <dbReference type="NCBI Taxonomy" id="185542"/>
    <lineage>
        <taxon>Eukaryota</taxon>
        <taxon>Viridiplantae</taxon>
        <taxon>Streptophyta</taxon>
        <taxon>Embryophyta</taxon>
        <taxon>Tracheophyta</taxon>
        <taxon>Spermatophyta</taxon>
        <taxon>Magnoliopsida</taxon>
        <taxon>eudicotyledons</taxon>
        <taxon>Gunneridae</taxon>
        <taxon>Pentapetalae</taxon>
        <taxon>asterids</taxon>
        <taxon>campanulids</taxon>
        <taxon>Aquifoliales</taxon>
        <taxon>Aquifoliaceae</taxon>
        <taxon>Ilex</taxon>
    </lineage>
</organism>
<dbReference type="AlphaFoldDB" id="A0ABC8SDY5"/>
<reference evidence="2 3" key="1">
    <citation type="submission" date="2024-02" db="EMBL/GenBank/DDBJ databases">
        <authorList>
            <person name="Vignale AGUSTIN F."/>
            <person name="Sosa J E."/>
            <person name="Modenutti C."/>
        </authorList>
    </citation>
    <scope>NUCLEOTIDE SEQUENCE [LARGE SCALE GENOMIC DNA]</scope>
</reference>
<accession>A0ABC8SDY5</accession>
<feature type="non-terminal residue" evidence="2">
    <location>
        <position position="1"/>
    </location>
</feature>
<gene>
    <name evidence="2" type="ORF">ILEXP_LOCUS21484</name>
</gene>
<feature type="compositionally biased region" description="Low complexity" evidence="1">
    <location>
        <begin position="64"/>
        <end position="73"/>
    </location>
</feature>
<proteinExistence type="predicted"/>